<dbReference type="PANTHER" id="PTHR30026:SF22">
    <property type="entry name" value="OUTER MEMBRANE EFFLUX PROTEIN"/>
    <property type="match status" value="1"/>
</dbReference>
<comment type="caution">
    <text evidence="8">The sequence shown here is derived from an EMBL/GenBank/DDBJ whole genome shotgun (WGS) entry which is preliminary data.</text>
</comment>
<reference evidence="8 9" key="1">
    <citation type="submission" date="2020-08" db="EMBL/GenBank/DDBJ databases">
        <title>Genomic Encyclopedia of Type Strains, Phase IV (KMG-IV): sequencing the most valuable type-strain genomes for metagenomic binning, comparative biology and taxonomic classification.</title>
        <authorList>
            <person name="Goeker M."/>
        </authorList>
    </citation>
    <scope>NUCLEOTIDE SEQUENCE [LARGE SCALE GENOMIC DNA]</scope>
    <source>
        <strain evidence="8 9">DSM 102234</strain>
    </source>
</reference>
<comment type="subcellular location">
    <subcellularLocation>
        <location evidence="1">Cell outer membrane</location>
    </subcellularLocation>
</comment>
<sequence length="479" mass="50617">MAFKNLNSAAKRAVRGGMFVAVMFAVGGLGAPAARAETLADALVSAYKHSGLLEQNRALLRVADEDVAAAGAALEPVLRWTASITQSLGRGQSSLAFGAVSSDSLVASGSLIAELLLYDGGATSLGIEVAKETVLATRQQLVGIEQLVLLRGVQAYMGVIEAGEFVQLRQNNTRVLTQELSAAQNRFEVGEVTRTDVALAQAQLAEARSGLATAQGNLSIAIEEYRNVIGRKPGRLSPPPKLPTLDSNIDTAKGLAVRSHPDMRAVQHKVTATELAIKRAEAAKRPRVGVQGALTLSDNLDSSNFSTGASVGINATGTLYQGGARSSAVRAAQARRDAERGNLHVVRNNIQQNVGNAYARLSSARASIAASEQQIRAARIAFRGVREEATLGARTTLDVLDAEQAQLDAEAARISAQTQLYNAAYGVLAATGRLTAQGLRLPVQQYDVNEYYNLVKDSPTAQSKQGAQLDRVLKGLQRD</sequence>
<keyword evidence="4" id="KW-1134">Transmembrane beta strand</keyword>
<evidence type="ECO:0000256" key="5">
    <source>
        <dbReference type="ARBA" id="ARBA00022692"/>
    </source>
</evidence>
<keyword evidence="9" id="KW-1185">Reference proteome</keyword>
<protein>
    <submittedName>
        <fullName evidence="8">Outer membrane protein</fullName>
    </submittedName>
</protein>
<dbReference type="InterPro" id="IPR051906">
    <property type="entry name" value="TolC-like"/>
</dbReference>
<dbReference type="EMBL" id="JACIEI010000001">
    <property type="protein sequence ID" value="MBB3993050.1"/>
    <property type="molecule type" value="Genomic_DNA"/>
</dbReference>
<dbReference type="PANTHER" id="PTHR30026">
    <property type="entry name" value="OUTER MEMBRANE PROTEIN TOLC"/>
    <property type="match status" value="1"/>
</dbReference>
<evidence type="ECO:0000313" key="8">
    <source>
        <dbReference type="EMBL" id="MBB3993050.1"/>
    </source>
</evidence>
<organism evidence="8 9">
    <name type="scientific">Sulfitobacter undariae</name>
    <dbReference type="NCBI Taxonomy" id="1563671"/>
    <lineage>
        <taxon>Bacteria</taxon>
        <taxon>Pseudomonadati</taxon>
        <taxon>Pseudomonadota</taxon>
        <taxon>Alphaproteobacteria</taxon>
        <taxon>Rhodobacterales</taxon>
        <taxon>Roseobacteraceae</taxon>
        <taxon>Sulfitobacter</taxon>
    </lineage>
</organism>
<dbReference type="SUPFAM" id="SSF56954">
    <property type="entry name" value="Outer membrane efflux proteins (OEP)"/>
    <property type="match status" value="1"/>
</dbReference>
<dbReference type="GO" id="GO:0015562">
    <property type="term" value="F:efflux transmembrane transporter activity"/>
    <property type="evidence" value="ECO:0007669"/>
    <property type="project" value="InterPro"/>
</dbReference>
<evidence type="ECO:0000313" key="9">
    <source>
        <dbReference type="Proteomes" id="UP000530268"/>
    </source>
</evidence>
<name>A0A7W6GZ38_9RHOB</name>
<dbReference type="InterPro" id="IPR010130">
    <property type="entry name" value="T1SS_OMP_TolC"/>
</dbReference>
<dbReference type="RefSeq" id="WP_184562686.1">
    <property type="nucleotide sequence ID" value="NZ_JACIEI010000001.1"/>
</dbReference>
<dbReference type="GO" id="GO:0009279">
    <property type="term" value="C:cell outer membrane"/>
    <property type="evidence" value="ECO:0007669"/>
    <property type="project" value="UniProtKB-SubCell"/>
</dbReference>
<evidence type="ECO:0000256" key="3">
    <source>
        <dbReference type="ARBA" id="ARBA00022448"/>
    </source>
</evidence>
<dbReference type="Pfam" id="PF02321">
    <property type="entry name" value="OEP"/>
    <property type="match status" value="2"/>
</dbReference>
<proteinExistence type="inferred from homology"/>
<evidence type="ECO:0000256" key="6">
    <source>
        <dbReference type="ARBA" id="ARBA00023136"/>
    </source>
</evidence>
<evidence type="ECO:0000256" key="7">
    <source>
        <dbReference type="ARBA" id="ARBA00023237"/>
    </source>
</evidence>
<dbReference type="NCBIfam" id="TIGR01844">
    <property type="entry name" value="type_I_sec_TolC"/>
    <property type="match status" value="1"/>
</dbReference>
<dbReference type="InterPro" id="IPR003423">
    <property type="entry name" value="OMP_efflux"/>
</dbReference>
<gene>
    <name evidence="8" type="ORF">GGR95_000669</name>
</gene>
<keyword evidence="6" id="KW-0472">Membrane</keyword>
<evidence type="ECO:0000256" key="2">
    <source>
        <dbReference type="ARBA" id="ARBA00007613"/>
    </source>
</evidence>
<keyword evidence="7" id="KW-0998">Cell outer membrane</keyword>
<accession>A0A7W6GZ38</accession>
<dbReference type="AlphaFoldDB" id="A0A7W6GZ38"/>
<keyword evidence="3" id="KW-0813">Transport</keyword>
<dbReference type="Proteomes" id="UP000530268">
    <property type="component" value="Unassembled WGS sequence"/>
</dbReference>
<dbReference type="GO" id="GO:1990281">
    <property type="term" value="C:efflux pump complex"/>
    <property type="evidence" value="ECO:0007669"/>
    <property type="project" value="TreeGrafter"/>
</dbReference>
<keyword evidence="5" id="KW-0812">Transmembrane</keyword>
<dbReference type="GO" id="GO:0015288">
    <property type="term" value="F:porin activity"/>
    <property type="evidence" value="ECO:0007669"/>
    <property type="project" value="TreeGrafter"/>
</dbReference>
<evidence type="ECO:0000256" key="4">
    <source>
        <dbReference type="ARBA" id="ARBA00022452"/>
    </source>
</evidence>
<evidence type="ECO:0000256" key="1">
    <source>
        <dbReference type="ARBA" id="ARBA00004442"/>
    </source>
</evidence>
<comment type="similarity">
    <text evidence="2">Belongs to the outer membrane factor (OMF) (TC 1.B.17) family.</text>
</comment>
<dbReference type="Gene3D" id="1.20.1600.10">
    <property type="entry name" value="Outer membrane efflux proteins (OEP)"/>
    <property type="match status" value="1"/>
</dbReference>